<feature type="transmembrane region" description="Helical" evidence="8">
    <location>
        <begin position="38"/>
        <end position="56"/>
    </location>
</feature>
<evidence type="ECO:0000256" key="1">
    <source>
        <dbReference type="ARBA" id="ARBA00004651"/>
    </source>
</evidence>
<keyword evidence="4" id="KW-1003">Cell membrane</keyword>
<dbReference type="PANTHER" id="PTHR23502">
    <property type="entry name" value="MAJOR FACILITATOR SUPERFAMILY"/>
    <property type="match status" value="1"/>
</dbReference>
<feature type="transmembrane region" description="Helical" evidence="8">
    <location>
        <begin position="162"/>
        <end position="180"/>
    </location>
</feature>
<keyword evidence="8" id="KW-0997">Cell inner membrane</keyword>
<feature type="transmembrane region" description="Helical" evidence="8">
    <location>
        <begin position="192"/>
        <end position="211"/>
    </location>
</feature>
<dbReference type="InterPro" id="IPR004812">
    <property type="entry name" value="Efflux_drug-R_Bcr/CmlA"/>
</dbReference>
<feature type="transmembrane region" description="Helical" evidence="8">
    <location>
        <begin position="369"/>
        <end position="392"/>
    </location>
</feature>
<dbReference type="OrthoDB" id="9800416at2"/>
<dbReference type="HOGENOM" id="CLU_001265_47_0_5"/>
<dbReference type="InterPro" id="IPR020846">
    <property type="entry name" value="MFS_dom"/>
</dbReference>
<dbReference type="PANTHER" id="PTHR23502:SF132">
    <property type="entry name" value="POLYAMINE TRANSPORTER 2-RELATED"/>
    <property type="match status" value="1"/>
</dbReference>
<dbReference type="InterPro" id="IPR036259">
    <property type="entry name" value="MFS_trans_sf"/>
</dbReference>
<dbReference type="GO" id="GO:0005886">
    <property type="term" value="C:plasma membrane"/>
    <property type="evidence" value="ECO:0007669"/>
    <property type="project" value="UniProtKB-SubCell"/>
</dbReference>
<reference evidence="11 12" key="1">
    <citation type="submission" date="2009-01" db="EMBL/GenBank/DDBJ databases">
        <title>Complete sequence of chromosome of Methylobacterium nodulans ORS 2060.</title>
        <authorList>
            <consortium name="US DOE Joint Genome Institute"/>
            <person name="Lucas S."/>
            <person name="Copeland A."/>
            <person name="Lapidus A."/>
            <person name="Glavina del Rio T."/>
            <person name="Dalin E."/>
            <person name="Tice H."/>
            <person name="Bruce D."/>
            <person name="Goodwin L."/>
            <person name="Pitluck S."/>
            <person name="Sims D."/>
            <person name="Brettin T."/>
            <person name="Detter J.C."/>
            <person name="Han C."/>
            <person name="Larimer F."/>
            <person name="Land M."/>
            <person name="Hauser L."/>
            <person name="Kyrpides N."/>
            <person name="Ivanova N."/>
            <person name="Marx C.J."/>
            <person name="Richardson P."/>
        </authorList>
    </citation>
    <scope>NUCLEOTIDE SEQUENCE [LARGE SCALE GENOMIC DNA]</scope>
    <source>
        <strain evidence="12">LMG 21967 / CNCM I-2342 / ORS 2060</strain>
    </source>
</reference>
<feature type="domain" description="Major facilitator superfamily (MFS) profile" evidence="10">
    <location>
        <begin position="38"/>
        <end position="420"/>
    </location>
</feature>
<comment type="subcellular location">
    <subcellularLocation>
        <location evidence="8">Cell inner membrane</location>
        <topology evidence="8">Multi-pass membrane protein</topology>
    </subcellularLocation>
    <subcellularLocation>
        <location evidence="1">Cell membrane</location>
        <topology evidence="1">Multi-pass membrane protein</topology>
    </subcellularLocation>
</comment>
<dbReference type="GO" id="GO:1990961">
    <property type="term" value="P:xenobiotic detoxification by transmembrane export across the plasma membrane"/>
    <property type="evidence" value="ECO:0007669"/>
    <property type="project" value="InterPro"/>
</dbReference>
<keyword evidence="5 8" id="KW-0812">Transmembrane</keyword>
<keyword evidence="3 8" id="KW-0813">Transport</keyword>
<keyword evidence="6 8" id="KW-1133">Transmembrane helix</keyword>
<evidence type="ECO:0000256" key="7">
    <source>
        <dbReference type="ARBA" id="ARBA00023136"/>
    </source>
</evidence>
<dbReference type="InterPro" id="IPR011701">
    <property type="entry name" value="MFS"/>
</dbReference>
<dbReference type="Pfam" id="PF07690">
    <property type="entry name" value="MFS_1"/>
    <property type="match status" value="1"/>
</dbReference>
<dbReference type="KEGG" id="mno:Mnod_6143"/>
<dbReference type="Proteomes" id="UP000008207">
    <property type="component" value="Chromosome"/>
</dbReference>
<feature type="compositionally biased region" description="Low complexity" evidence="9">
    <location>
        <begin position="16"/>
        <end position="27"/>
    </location>
</feature>
<evidence type="ECO:0000256" key="4">
    <source>
        <dbReference type="ARBA" id="ARBA00022475"/>
    </source>
</evidence>
<dbReference type="RefSeq" id="WP_015932547.1">
    <property type="nucleotide sequence ID" value="NC_011894.1"/>
</dbReference>
<dbReference type="NCBIfam" id="TIGR00710">
    <property type="entry name" value="efflux_Bcr_CflA"/>
    <property type="match status" value="1"/>
</dbReference>
<keyword evidence="7 8" id="KW-0472">Membrane</keyword>
<evidence type="ECO:0000313" key="12">
    <source>
        <dbReference type="Proteomes" id="UP000008207"/>
    </source>
</evidence>
<dbReference type="SUPFAM" id="SSF103473">
    <property type="entry name" value="MFS general substrate transporter"/>
    <property type="match status" value="1"/>
</dbReference>
<evidence type="ECO:0000256" key="3">
    <source>
        <dbReference type="ARBA" id="ARBA00022448"/>
    </source>
</evidence>
<evidence type="ECO:0000256" key="6">
    <source>
        <dbReference type="ARBA" id="ARBA00022989"/>
    </source>
</evidence>
<feature type="transmembrane region" description="Helical" evidence="8">
    <location>
        <begin position="307"/>
        <end position="330"/>
    </location>
</feature>
<feature type="transmembrane region" description="Helical" evidence="8">
    <location>
        <begin position="105"/>
        <end position="123"/>
    </location>
</feature>
<evidence type="ECO:0000256" key="8">
    <source>
        <dbReference type="RuleBase" id="RU365088"/>
    </source>
</evidence>
<dbReference type="EMBL" id="CP001349">
    <property type="protein sequence ID" value="ACL60961.1"/>
    <property type="molecule type" value="Genomic_DNA"/>
</dbReference>
<comment type="similarity">
    <text evidence="2 8">Belongs to the major facilitator superfamily. Bcr/CmlA family.</text>
</comment>
<dbReference type="FunFam" id="1.20.1720.10:FF:000005">
    <property type="entry name" value="Bcr/CflA family efflux transporter"/>
    <property type="match status" value="1"/>
</dbReference>
<feature type="transmembrane region" description="Helical" evidence="8">
    <location>
        <begin position="129"/>
        <end position="150"/>
    </location>
</feature>
<dbReference type="AlphaFoldDB" id="B8IVB0"/>
<proteinExistence type="inferred from homology"/>
<evidence type="ECO:0000256" key="5">
    <source>
        <dbReference type="ARBA" id="ARBA00022692"/>
    </source>
</evidence>
<feature type="region of interest" description="Disordered" evidence="9">
    <location>
        <begin position="1"/>
        <end position="27"/>
    </location>
</feature>
<feature type="transmembrane region" description="Helical" evidence="8">
    <location>
        <begin position="336"/>
        <end position="362"/>
    </location>
</feature>
<evidence type="ECO:0000313" key="11">
    <source>
        <dbReference type="EMBL" id="ACL60961.1"/>
    </source>
</evidence>
<evidence type="ECO:0000256" key="2">
    <source>
        <dbReference type="ARBA" id="ARBA00006236"/>
    </source>
</evidence>
<evidence type="ECO:0000256" key="9">
    <source>
        <dbReference type="SAM" id="MobiDB-lite"/>
    </source>
</evidence>
<feature type="transmembrane region" description="Helical" evidence="8">
    <location>
        <begin position="275"/>
        <end position="295"/>
    </location>
</feature>
<feature type="transmembrane region" description="Helical" evidence="8">
    <location>
        <begin position="76"/>
        <end position="93"/>
    </location>
</feature>
<accession>B8IVB0</accession>
<dbReference type="PROSITE" id="PS50850">
    <property type="entry name" value="MFS"/>
    <property type="match status" value="1"/>
</dbReference>
<evidence type="ECO:0000259" key="10">
    <source>
        <dbReference type="PROSITE" id="PS50850"/>
    </source>
</evidence>
<organism evidence="11 12">
    <name type="scientific">Methylobacterium nodulans (strain LMG 21967 / CNCM I-2342 / ORS 2060)</name>
    <dbReference type="NCBI Taxonomy" id="460265"/>
    <lineage>
        <taxon>Bacteria</taxon>
        <taxon>Pseudomonadati</taxon>
        <taxon>Pseudomonadota</taxon>
        <taxon>Alphaproteobacteria</taxon>
        <taxon>Hyphomicrobiales</taxon>
        <taxon>Methylobacteriaceae</taxon>
        <taxon>Methylobacterium</taxon>
    </lineage>
</organism>
<keyword evidence="12" id="KW-1185">Reference proteome</keyword>
<sequence length="420" mass="42526">MLTTTQAERLTGPESGGTTQTGAGAPPQAVAAHHSWQVLGVLSALMGFASISTDLYLPALPTMATSLGSDTGTMELTVAGYLVGFSLGQLLWGPLGDRHGRRGPVAIGLLLFVLGSAGCALSWTATQMIAWRVVQAVGACAGVVLARAMVRDLYAGNRAASMFSTLMTVMAVAPLLGPLLGGQVLALAGWRAIFWVLVGVGLVTLAALATMPETLPAARRNREPLARAFARYGSLLREPRLLGYAGAGGFFYGGMYAYIAGSPFAYITYNHVPPQLYGLLFGAGIVGIMVTNLVNARLVTRLGGDRLLAWGAVGAALSGVALAVAAGTGWGGLAGLVVPLFGFIAATGFIVANSVAGALAGFPELAGAVSALVGAIHYGSGILGAGLVGAFADGTPWPMGWVIALAGLGSAICARLTKAA</sequence>
<dbReference type="Gene3D" id="1.20.1720.10">
    <property type="entry name" value="Multidrug resistance protein D"/>
    <property type="match status" value="1"/>
</dbReference>
<dbReference type="GO" id="GO:0042910">
    <property type="term" value="F:xenobiotic transmembrane transporter activity"/>
    <property type="evidence" value="ECO:0007669"/>
    <property type="project" value="InterPro"/>
</dbReference>
<dbReference type="eggNOG" id="COG2814">
    <property type="taxonomic scope" value="Bacteria"/>
</dbReference>
<dbReference type="CDD" id="cd17320">
    <property type="entry name" value="MFS_MdfA_MDR_like"/>
    <property type="match status" value="1"/>
</dbReference>
<protein>
    <recommendedName>
        <fullName evidence="8">Bcr/CflA family efflux transporter</fullName>
    </recommendedName>
</protein>
<feature type="transmembrane region" description="Helical" evidence="8">
    <location>
        <begin position="241"/>
        <end position="269"/>
    </location>
</feature>
<gene>
    <name evidence="11" type="ordered locus">Mnod_6143</name>
</gene>
<feature type="transmembrane region" description="Helical" evidence="8">
    <location>
        <begin position="398"/>
        <end position="417"/>
    </location>
</feature>
<name>B8IVB0_METNO</name>
<dbReference type="GO" id="GO:0015385">
    <property type="term" value="F:sodium:proton antiporter activity"/>
    <property type="evidence" value="ECO:0007669"/>
    <property type="project" value="TreeGrafter"/>
</dbReference>
<dbReference type="STRING" id="460265.Mnod_6143"/>